<keyword evidence="2" id="KW-1185">Reference proteome</keyword>
<dbReference type="EMBL" id="PZZP01000001">
    <property type="protein sequence ID" value="PTM60014.1"/>
    <property type="molecule type" value="Genomic_DNA"/>
</dbReference>
<evidence type="ECO:0000313" key="2">
    <source>
        <dbReference type="Proteomes" id="UP000241639"/>
    </source>
</evidence>
<dbReference type="Proteomes" id="UP000241639">
    <property type="component" value="Unassembled WGS sequence"/>
</dbReference>
<name>A0A2T4ZDQ3_9BACL</name>
<gene>
    <name evidence="1" type="ORF">C8J48_2653</name>
</gene>
<reference evidence="1 2" key="1">
    <citation type="submission" date="2018-04" db="EMBL/GenBank/DDBJ databases">
        <title>Genomic Encyclopedia of Archaeal and Bacterial Type Strains, Phase II (KMG-II): from individual species to whole genera.</title>
        <authorList>
            <person name="Goeker M."/>
        </authorList>
    </citation>
    <scope>NUCLEOTIDE SEQUENCE [LARGE SCALE GENOMIC DNA]</scope>
    <source>
        <strain evidence="1 2">DSM 45169</strain>
    </source>
</reference>
<keyword evidence="1" id="KW-0946">Virion</keyword>
<organism evidence="1 2">
    <name type="scientific">Desmospora activa DSM 45169</name>
    <dbReference type="NCBI Taxonomy" id="1121389"/>
    <lineage>
        <taxon>Bacteria</taxon>
        <taxon>Bacillati</taxon>
        <taxon>Bacillota</taxon>
        <taxon>Bacilli</taxon>
        <taxon>Bacillales</taxon>
        <taxon>Thermoactinomycetaceae</taxon>
        <taxon>Desmospora</taxon>
    </lineage>
</organism>
<comment type="caution">
    <text evidence="1">The sequence shown here is derived from an EMBL/GenBank/DDBJ whole genome shotgun (WGS) entry which is preliminary data.</text>
</comment>
<evidence type="ECO:0000313" key="1">
    <source>
        <dbReference type="EMBL" id="PTM60014.1"/>
    </source>
</evidence>
<dbReference type="AlphaFoldDB" id="A0A2T4ZDQ3"/>
<sequence length="102" mass="11964">MYWNYPYQAQVADYSWVSQRRERVYTEDLLERNVGKLITVYLTFENNPQWNAKRVTGTLRGVGRDFILVRDQQSGKDMVFHNINVDYVVFENQPAALAGEAE</sequence>
<dbReference type="RefSeq" id="WP_107727449.1">
    <property type="nucleotide sequence ID" value="NZ_PZZP01000001.1"/>
</dbReference>
<accession>A0A2T4ZDQ3</accession>
<proteinExistence type="predicted"/>
<protein>
    <submittedName>
        <fullName evidence="1">Spore coat protein GerQ</fullName>
    </submittedName>
</protein>
<dbReference type="Pfam" id="PF09671">
    <property type="entry name" value="Spore_GerQ"/>
    <property type="match status" value="1"/>
</dbReference>
<dbReference type="OrthoDB" id="1643178at2"/>
<dbReference type="InterPro" id="IPR014099">
    <property type="entry name" value="Spore_coat_GerQ"/>
</dbReference>
<keyword evidence="1" id="KW-0167">Capsid protein</keyword>